<dbReference type="InterPro" id="IPR040919">
    <property type="entry name" value="Asparaginase_C"/>
</dbReference>
<dbReference type="PROSITE" id="PS51732">
    <property type="entry name" value="ASN_GLN_ASE_3"/>
    <property type="match status" value="1"/>
</dbReference>
<dbReference type="InterPro" id="IPR006033">
    <property type="entry name" value="AsnA_fam"/>
</dbReference>
<dbReference type="NCBIfam" id="TIGR00519">
    <property type="entry name" value="asnASE_I"/>
    <property type="match status" value="1"/>
</dbReference>
<feature type="active site" evidence="7">
    <location>
        <position position="12"/>
    </location>
</feature>
<dbReference type="InterPro" id="IPR020827">
    <property type="entry name" value="Asparaginase/glutaminase_AS1"/>
</dbReference>
<evidence type="ECO:0000313" key="11">
    <source>
        <dbReference type="EMBL" id="HIU58486.1"/>
    </source>
</evidence>
<feature type="active site" evidence="8">
    <location>
        <position position="85"/>
    </location>
</feature>
<sequence>MKKILMIATGGTIASRGGAEGLEPGLTPEELLSMVPEIREFCTPDSVQIFNIDSTNITPEHWVRIAEIIRDKYDEYDGFVICHGTDTMAYTAAVLSYMVQHSPKPIVLTGSQKPIDREDTDGRINLRDSFLYASSEKACDVVIVFQGKVIAGTRAKKIRTKSYNAFDSVDFPELARIRDGKVITYITTPKSEKPEFSLRLNRRVGLISLTPGMDSELLDVCFRLNDAVVLSGYGTGGIPDGEYYGFYDVIGKWQDKGKTLVVTTQVQSEGSDMSIYRVGRGLKNRFSLLESYDMTYESILAKLMWILAQTKAPEKIRELFYQSVNYDLIG</sequence>
<dbReference type="SUPFAM" id="SSF53774">
    <property type="entry name" value="Glutaminase/Asparaginase"/>
    <property type="match status" value="1"/>
</dbReference>
<gene>
    <name evidence="11" type="ORF">IAC57_00145</name>
</gene>
<comment type="similarity">
    <text evidence="1">Belongs to the asparaginase 1 family.</text>
</comment>
<evidence type="ECO:0000256" key="3">
    <source>
        <dbReference type="ARBA" id="ARBA00022801"/>
    </source>
</evidence>
<dbReference type="PANTHER" id="PTHR11707">
    <property type="entry name" value="L-ASPARAGINASE"/>
    <property type="match status" value="1"/>
</dbReference>
<proteinExistence type="inferred from homology"/>
<reference evidence="11" key="2">
    <citation type="journal article" date="2021" name="PeerJ">
        <title>Extensive microbial diversity within the chicken gut microbiome revealed by metagenomics and culture.</title>
        <authorList>
            <person name="Gilroy R."/>
            <person name="Ravi A."/>
            <person name="Getino M."/>
            <person name="Pursley I."/>
            <person name="Horton D.L."/>
            <person name="Alikhan N.F."/>
            <person name="Baker D."/>
            <person name="Gharbi K."/>
            <person name="Hall N."/>
            <person name="Watson M."/>
            <person name="Adriaenssens E.M."/>
            <person name="Foster-Nyarko E."/>
            <person name="Jarju S."/>
            <person name="Secka A."/>
            <person name="Antonio M."/>
            <person name="Oren A."/>
            <person name="Chaudhuri R.R."/>
            <person name="La Ragione R."/>
            <person name="Hildebrand F."/>
            <person name="Pallen M.J."/>
        </authorList>
    </citation>
    <scope>NUCLEOTIDE SEQUENCE</scope>
    <source>
        <strain evidence="11">11687</strain>
    </source>
</reference>
<dbReference type="InterPro" id="IPR027475">
    <property type="entry name" value="Asparaginase/glutaminase_AS2"/>
</dbReference>
<dbReference type="PIRSF" id="PIRSF001220">
    <property type="entry name" value="L-ASNase_gatD"/>
    <property type="match status" value="1"/>
</dbReference>
<dbReference type="InterPro" id="IPR006034">
    <property type="entry name" value="Asparaginase/glutaminase-like"/>
</dbReference>
<dbReference type="Pfam" id="PF17763">
    <property type="entry name" value="Asparaginase_C"/>
    <property type="match status" value="1"/>
</dbReference>
<evidence type="ECO:0000256" key="7">
    <source>
        <dbReference type="PROSITE-ProRule" id="PRU10099"/>
    </source>
</evidence>
<evidence type="ECO:0000259" key="9">
    <source>
        <dbReference type="Pfam" id="PF00710"/>
    </source>
</evidence>
<evidence type="ECO:0000256" key="8">
    <source>
        <dbReference type="PROSITE-ProRule" id="PRU10100"/>
    </source>
</evidence>
<dbReference type="Pfam" id="PF00710">
    <property type="entry name" value="Asparaginase"/>
    <property type="match status" value="1"/>
</dbReference>
<feature type="domain" description="L-asparaginase N-terminal" evidence="9">
    <location>
        <begin position="3"/>
        <end position="185"/>
    </location>
</feature>
<dbReference type="EC" id="3.5.1.1" evidence="2"/>
<dbReference type="PANTHER" id="PTHR11707:SF28">
    <property type="entry name" value="60 KDA LYSOPHOSPHOLIPASE"/>
    <property type="match status" value="1"/>
</dbReference>
<organism evidence="11 12">
    <name type="scientific">Candidatus Scatosoma pullistercoris</name>
    <dbReference type="NCBI Taxonomy" id="2840934"/>
    <lineage>
        <taxon>Bacteria</taxon>
        <taxon>Bacillati</taxon>
        <taxon>Bacillota</taxon>
        <taxon>Clostridia</taxon>
        <taxon>Candidatus Scatosoma</taxon>
    </lineage>
</organism>
<dbReference type="InterPro" id="IPR036152">
    <property type="entry name" value="Asp/glu_Ase-like_sf"/>
</dbReference>
<dbReference type="PRINTS" id="PR00139">
    <property type="entry name" value="ASNGLNASE"/>
</dbReference>
<evidence type="ECO:0000256" key="2">
    <source>
        <dbReference type="ARBA" id="ARBA00012920"/>
    </source>
</evidence>
<dbReference type="SFLD" id="SFLDS00057">
    <property type="entry name" value="Glutaminase/Asparaginase"/>
    <property type="match status" value="1"/>
</dbReference>
<reference evidence="11" key="1">
    <citation type="submission" date="2020-10" db="EMBL/GenBank/DDBJ databases">
        <authorList>
            <person name="Gilroy R."/>
        </authorList>
    </citation>
    <scope>NUCLEOTIDE SEQUENCE</scope>
    <source>
        <strain evidence="11">11687</strain>
    </source>
</reference>
<feature type="active site" description="O-isoaspartyl threonine intermediate" evidence="5">
    <location>
        <position position="12"/>
    </location>
</feature>
<evidence type="ECO:0000256" key="5">
    <source>
        <dbReference type="PIRSR" id="PIRSR001220-1"/>
    </source>
</evidence>
<dbReference type="AlphaFoldDB" id="A0A9D1MDX9"/>
<dbReference type="InterPro" id="IPR027474">
    <property type="entry name" value="L-asparaginase_N"/>
</dbReference>
<dbReference type="PROSITE" id="PS00144">
    <property type="entry name" value="ASN_GLN_ASE_1"/>
    <property type="match status" value="1"/>
</dbReference>
<dbReference type="Proteomes" id="UP000824081">
    <property type="component" value="Unassembled WGS sequence"/>
</dbReference>
<dbReference type="CDD" id="cd08963">
    <property type="entry name" value="L-asparaginase_I"/>
    <property type="match status" value="1"/>
</dbReference>
<dbReference type="EMBL" id="DVMZ01000004">
    <property type="protein sequence ID" value="HIU58486.1"/>
    <property type="molecule type" value="Genomic_DNA"/>
</dbReference>
<dbReference type="Gene3D" id="3.40.50.40">
    <property type="match status" value="1"/>
</dbReference>
<feature type="binding site" evidence="6">
    <location>
        <begin position="85"/>
        <end position="86"/>
    </location>
    <ligand>
        <name>substrate</name>
    </ligand>
</feature>
<name>A0A9D1MDX9_9FIRM</name>
<dbReference type="Gene3D" id="3.40.50.1170">
    <property type="entry name" value="L-asparaginase, N-terminal domain"/>
    <property type="match status" value="1"/>
</dbReference>
<dbReference type="GO" id="GO:0006520">
    <property type="term" value="P:amino acid metabolic process"/>
    <property type="evidence" value="ECO:0007669"/>
    <property type="project" value="InterPro"/>
</dbReference>
<dbReference type="PIRSF" id="PIRSF500176">
    <property type="entry name" value="L_ASNase"/>
    <property type="match status" value="1"/>
</dbReference>
<dbReference type="InterPro" id="IPR037152">
    <property type="entry name" value="L-asparaginase_N_sf"/>
</dbReference>
<keyword evidence="3" id="KW-0378">Hydrolase</keyword>
<dbReference type="InterPro" id="IPR041725">
    <property type="entry name" value="L-asparaginase_I"/>
</dbReference>
<dbReference type="PROSITE" id="PS00917">
    <property type="entry name" value="ASN_GLN_ASE_2"/>
    <property type="match status" value="1"/>
</dbReference>
<evidence type="ECO:0000259" key="10">
    <source>
        <dbReference type="Pfam" id="PF17763"/>
    </source>
</evidence>
<dbReference type="InterPro" id="IPR027473">
    <property type="entry name" value="L-asparaginase_C"/>
</dbReference>
<evidence type="ECO:0000256" key="1">
    <source>
        <dbReference type="ARBA" id="ARBA00010518"/>
    </source>
</evidence>
<comment type="catalytic activity">
    <reaction evidence="4">
        <text>L-asparagine + H2O = L-aspartate + NH4(+)</text>
        <dbReference type="Rhea" id="RHEA:21016"/>
        <dbReference type="ChEBI" id="CHEBI:15377"/>
        <dbReference type="ChEBI" id="CHEBI:28938"/>
        <dbReference type="ChEBI" id="CHEBI:29991"/>
        <dbReference type="ChEBI" id="CHEBI:58048"/>
        <dbReference type="EC" id="3.5.1.1"/>
    </reaction>
</comment>
<dbReference type="FunFam" id="3.40.50.1170:FF:000001">
    <property type="entry name" value="L-asparaginase 2"/>
    <property type="match status" value="1"/>
</dbReference>
<accession>A0A9D1MDX9</accession>
<evidence type="ECO:0000313" key="12">
    <source>
        <dbReference type="Proteomes" id="UP000824081"/>
    </source>
</evidence>
<comment type="caution">
    <text evidence="11">The sequence shown here is derived from an EMBL/GenBank/DDBJ whole genome shotgun (WGS) entry which is preliminary data.</text>
</comment>
<evidence type="ECO:0000256" key="6">
    <source>
        <dbReference type="PIRSR" id="PIRSR001220-2"/>
    </source>
</evidence>
<feature type="domain" description="Asparaginase/glutaminase C-terminal" evidence="10">
    <location>
        <begin position="203"/>
        <end position="320"/>
    </location>
</feature>
<evidence type="ECO:0000256" key="4">
    <source>
        <dbReference type="ARBA" id="ARBA00049366"/>
    </source>
</evidence>
<protein>
    <recommendedName>
        <fullName evidence="2">asparaginase</fullName>
        <ecNumber evidence="2">3.5.1.1</ecNumber>
    </recommendedName>
</protein>
<dbReference type="GO" id="GO:0004067">
    <property type="term" value="F:asparaginase activity"/>
    <property type="evidence" value="ECO:0007669"/>
    <property type="project" value="UniProtKB-UniRule"/>
</dbReference>
<dbReference type="SMART" id="SM00870">
    <property type="entry name" value="Asparaginase"/>
    <property type="match status" value="1"/>
</dbReference>
<feature type="binding site" evidence="6">
    <location>
        <position position="54"/>
    </location>
    <ligand>
        <name>substrate</name>
    </ligand>
</feature>